<keyword evidence="3" id="KW-0067">ATP-binding</keyword>
<organism evidence="6 7">
    <name type="scientific">Dictyobacter alpinus</name>
    <dbReference type="NCBI Taxonomy" id="2014873"/>
    <lineage>
        <taxon>Bacteria</taxon>
        <taxon>Bacillati</taxon>
        <taxon>Chloroflexota</taxon>
        <taxon>Ktedonobacteria</taxon>
        <taxon>Ktedonobacterales</taxon>
        <taxon>Dictyobacteraceae</taxon>
        <taxon>Dictyobacter</taxon>
    </lineage>
</organism>
<keyword evidence="2" id="KW-0378">Hydrolase</keyword>
<dbReference type="SUPFAM" id="SSF52540">
    <property type="entry name" value="P-loop containing nucleoside triphosphate hydrolases"/>
    <property type="match status" value="1"/>
</dbReference>
<proteinExistence type="inferred from homology"/>
<comment type="similarity">
    <text evidence="4">Belongs to the helicase family. DinG subfamily.</text>
</comment>
<dbReference type="GO" id="GO:0003678">
    <property type="term" value="F:DNA helicase activity"/>
    <property type="evidence" value="ECO:0007669"/>
    <property type="project" value="TreeGrafter"/>
</dbReference>
<dbReference type="Pfam" id="PF13307">
    <property type="entry name" value="Helicase_C_2"/>
    <property type="match status" value="1"/>
</dbReference>
<dbReference type="GO" id="GO:0005524">
    <property type="term" value="F:ATP binding"/>
    <property type="evidence" value="ECO:0007669"/>
    <property type="project" value="UniProtKB-KW"/>
</dbReference>
<comment type="caution">
    <text evidence="6">The sequence shown here is derived from an EMBL/GenBank/DDBJ whole genome shotgun (WGS) entry which is preliminary data.</text>
</comment>
<keyword evidence="1" id="KW-0547">Nucleotide-binding</keyword>
<evidence type="ECO:0000256" key="4">
    <source>
        <dbReference type="ARBA" id="ARBA00038058"/>
    </source>
</evidence>
<evidence type="ECO:0000256" key="1">
    <source>
        <dbReference type="ARBA" id="ARBA00022741"/>
    </source>
</evidence>
<dbReference type="GO" id="GO:0003676">
    <property type="term" value="F:nucleic acid binding"/>
    <property type="evidence" value="ECO:0007669"/>
    <property type="project" value="InterPro"/>
</dbReference>
<dbReference type="InterPro" id="IPR027417">
    <property type="entry name" value="P-loop_NTPase"/>
</dbReference>
<dbReference type="PANTHER" id="PTHR11472">
    <property type="entry name" value="DNA REPAIR DEAD HELICASE RAD3/XP-D SUBFAMILY MEMBER"/>
    <property type="match status" value="1"/>
</dbReference>
<dbReference type="Gene3D" id="3.40.50.300">
    <property type="entry name" value="P-loop containing nucleotide triphosphate hydrolases"/>
    <property type="match status" value="2"/>
</dbReference>
<dbReference type="EMBL" id="BIFT01000003">
    <property type="protein sequence ID" value="GCE31998.1"/>
    <property type="molecule type" value="Genomic_DNA"/>
</dbReference>
<evidence type="ECO:0000259" key="5">
    <source>
        <dbReference type="PROSITE" id="PS51193"/>
    </source>
</evidence>
<dbReference type="InterPro" id="IPR014013">
    <property type="entry name" value="Helic_SF1/SF2_ATP-bd_DinG/Rad3"/>
</dbReference>
<dbReference type="InterPro" id="IPR014001">
    <property type="entry name" value="Helicase_ATP-bd"/>
</dbReference>
<dbReference type="SMART" id="SM00487">
    <property type="entry name" value="DEXDc"/>
    <property type="match status" value="1"/>
</dbReference>
<keyword evidence="7" id="KW-1185">Reference proteome</keyword>
<protein>
    <submittedName>
        <fullName evidence="6">ATP-dependent helicase</fullName>
    </submittedName>
</protein>
<evidence type="ECO:0000313" key="6">
    <source>
        <dbReference type="EMBL" id="GCE31998.1"/>
    </source>
</evidence>
<dbReference type="GO" id="GO:0016818">
    <property type="term" value="F:hydrolase activity, acting on acid anhydrides, in phosphorus-containing anhydrides"/>
    <property type="evidence" value="ECO:0007669"/>
    <property type="project" value="InterPro"/>
</dbReference>
<dbReference type="RefSeq" id="WP_126632017.1">
    <property type="nucleotide sequence ID" value="NZ_BIFT01000003.1"/>
</dbReference>
<evidence type="ECO:0000256" key="2">
    <source>
        <dbReference type="ARBA" id="ARBA00022801"/>
    </source>
</evidence>
<dbReference type="SMART" id="SM00491">
    <property type="entry name" value="HELICc2"/>
    <property type="match status" value="1"/>
</dbReference>
<dbReference type="InterPro" id="IPR045028">
    <property type="entry name" value="DinG/Rad3-like"/>
</dbReference>
<keyword evidence="6" id="KW-0347">Helicase</keyword>
<evidence type="ECO:0000313" key="7">
    <source>
        <dbReference type="Proteomes" id="UP000287171"/>
    </source>
</evidence>
<evidence type="ECO:0000256" key="3">
    <source>
        <dbReference type="ARBA" id="ARBA00022840"/>
    </source>
</evidence>
<accession>A0A402BKV8</accession>
<name>A0A402BKV8_9CHLR</name>
<feature type="domain" description="Helicase ATP-binding" evidence="5">
    <location>
        <begin position="16"/>
        <end position="274"/>
    </location>
</feature>
<dbReference type="Proteomes" id="UP000287171">
    <property type="component" value="Unassembled WGS sequence"/>
</dbReference>
<dbReference type="GO" id="GO:0006139">
    <property type="term" value="P:nucleobase-containing compound metabolic process"/>
    <property type="evidence" value="ECO:0007669"/>
    <property type="project" value="InterPro"/>
</dbReference>
<dbReference type="InterPro" id="IPR006555">
    <property type="entry name" value="ATP-dep_Helicase_C"/>
</dbReference>
<dbReference type="OrthoDB" id="9803913at2"/>
<dbReference type="PANTHER" id="PTHR11472:SF34">
    <property type="entry name" value="REGULATOR OF TELOMERE ELONGATION HELICASE 1"/>
    <property type="match status" value="1"/>
</dbReference>
<reference evidence="7" key="1">
    <citation type="submission" date="2018-12" db="EMBL/GenBank/DDBJ databases">
        <title>Tengunoibacter tsumagoiensis gen. nov., sp. nov., Dictyobacter kobayashii sp. nov., D. alpinus sp. nov., and D. joshuensis sp. nov. and description of Dictyobacteraceae fam. nov. within the order Ktedonobacterales isolated from Tengu-no-mugimeshi.</title>
        <authorList>
            <person name="Wang C.M."/>
            <person name="Zheng Y."/>
            <person name="Sakai Y."/>
            <person name="Toyoda A."/>
            <person name="Minakuchi Y."/>
            <person name="Abe K."/>
            <person name="Yokota A."/>
            <person name="Yabe S."/>
        </authorList>
    </citation>
    <scope>NUCLEOTIDE SEQUENCE [LARGE SCALE GENOMIC DNA]</scope>
    <source>
        <strain evidence="7">Uno16</strain>
    </source>
</reference>
<sequence length="662" mass="73774">MSIHEQAPASRVPSLISDLLKGGRELRPAQIEMAIQVDRAIEEEVPVILEAPTGTGKTGGYLVPLIRSGKTVLVSTANKALQDQVYFKDVPFLQRHLQPFGAVMMKGVGSYVCRDRLHEARKDLRVFDLHPELEQLLERVQSDFTFSGDFEALDFTLSADLRAQVNGDRDVCAWSKCDFFDQCYIRKMRDTALSAQVVIVNHTLLLLDAAADGAILPHRETDVLVIDEAHHLADEATSAFTVSIRPTQLASLLQLRAVKEHAPETLYNEIGQLATNLWSRVEQTQFGTSTKVPFREPMPEALALSTKLVDLADALRLNRPENQSEKESALYDKLLKRVQNLANGMQLVFAVQTEGKYVHYLERIAVGSQRAVKFQVCAAPLDVAPFLKEKLFDKSPCVVMTSATLATVGPNPTKPEENGRPNFAYFRKQVGLSQGDYPQVIERILPATFDYKNRALLYIPRGVPEPVYGNGLHVQRYMQAVADEMGKLVMASRGRAFLLFSSRRMLDEVYGRIASSLPFPVLSQGHDMSRAELTRRFRAEEGSVLFGLKSFWEGVDIAGEALSLVVIDKLPFGVPDDPVHEARVNLMKANNENWFGGYVLPQVVLQLKQGVGRLLRTSEDRGVMAILDTRLVTKGYGRDVLGALPPSRRTTQIADVERFFAV</sequence>
<dbReference type="AlphaFoldDB" id="A0A402BKV8"/>
<gene>
    <name evidence="6" type="ORF">KDA_74820</name>
</gene>
<dbReference type="PROSITE" id="PS51193">
    <property type="entry name" value="HELICASE_ATP_BIND_2"/>
    <property type="match status" value="1"/>
</dbReference>